<dbReference type="Pfam" id="PF18962">
    <property type="entry name" value="Por_Secre_tail"/>
    <property type="match status" value="1"/>
</dbReference>
<proteinExistence type="predicted"/>
<keyword evidence="2" id="KW-0964">Secreted</keyword>
<dbReference type="Pfam" id="PF17210">
    <property type="entry name" value="SdrD_B"/>
    <property type="match status" value="1"/>
</dbReference>
<reference evidence="8 9" key="1">
    <citation type="submission" date="2020-10" db="EMBL/GenBank/DDBJ databases">
        <title>Connecting structure to function with the recovery of over 1000 high-quality activated sludge metagenome-assembled genomes encoding full-length rRNA genes using long-read sequencing.</title>
        <authorList>
            <person name="Singleton C.M."/>
            <person name="Petriglieri F."/>
            <person name="Kristensen J.M."/>
            <person name="Kirkegaard R.H."/>
            <person name="Michaelsen T.Y."/>
            <person name="Andersen M.H."/>
            <person name="Karst S.M."/>
            <person name="Dueholm M.S."/>
            <person name="Nielsen P.H."/>
            <person name="Albertsen M."/>
        </authorList>
    </citation>
    <scope>NUCLEOTIDE SEQUENCE [LARGE SCALE GENOMIC DNA]</scope>
    <source>
        <strain evidence="8">Ribe_18-Q3-R11-54_BAT3C.373</strain>
    </source>
</reference>
<dbReference type="InterPro" id="IPR025667">
    <property type="entry name" value="SprB_repeat"/>
</dbReference>
<dbReference type="InterPro" id="IPR055353">
    <property type="entry name" value="DUF7619"/>
</dbReference>
<evidence type="ECO:0000256" key="1">
    <source>
        <dbReference type="ARBA" id="ARBA00004613"/>
    </source>
</evidence>
<dbReference type="InterPro" id="IPR033764">
    <property type="entry name" value="Sdr_B"/>
</dbReference>
<dbReference type="SUPFAM" id="SSF117074">
    <property type="entry name" value="Hypothetical protein PA1324"/>
    <property type="match status" value="1"/>
</dbReference>
<feature type="domain" description="Secretion system C-terminal sorting" evidence="6">
    <location>
        <begin position="948"/>
        <end position="1022"/>
    </location>
</feature>
<feature type="domain" description="DUF7619" evidence="7">
    <location>
        <begin position="793"/>
        <end position="928"/>
    </location>
</feature>
<name>A0A9D7SAJ7_9BACT</name>
<comment type="subcellular location">
    <subcellularLocation>
        <location evidence="1">Secreted</location>
    </subcellularLocation>
</comment>
<dbReference type="Pfam" id="PF24595">
    <property type="entry name" value="DUF7619"/>
    <property type="match status" value="1"/>
</dbReference>
<dbReference type="NCBIfam" id="TIGR04183">
    <property type="entry name" value="Por_Secre_tail"/>
    <property type="match status" value="1"/>
</dbReference>
<dbReference type="Pfam" id="PF13573">
    <property type="entry name" value="SprB"/>
    <property type="match status" value="4"/>
</dbReference>
<dbReference type="AlphaFoldDB" id="A0A9D7SAJ7"/>
<feature type="domain" description="SD-repeat containing protein B" evidence="5">
    <location>
        <begin position="567"/>
        <end position="625"/>
    </location>
</feature>
<comment type="caution">
    <text evidence="8">The sequence shown here is derived from an EMBL/GenBank/DDBJ whole genome shotgun (WGS) entry which is preliminary data.</text>
</comment>
<dbReference type="InterPro" id="IPR013783">
    <property type="entry name" value="Ig-like_fold"/>
</dbReference>
<organism evidence="8 9">
    <name type="scientific">Candidatus Defluviibacterium haderslevense</name>
    <dbReference type="NCBI Taxonomy" id="2981993"/>
    <lineage>
        <taxon>Bacteria</taxon>
        <taxon>Pseudomonadati</taxon>
        <taxon>Bacteroidota</taxon>
        <taxon>Saprospiria</taxon>
        <taxon>Saprospirales</taxon>
        <taxon>Saprospiraceae</taxon>
        <taxon>Candidatus Defluviibacterium</taxon>
    </lineage>
</organism>
<evidence type="ECO:0000313" key="8">
    <source>
        <dbReference type="EMBL" id="MBK9718411.1"/>
    </source>
</evidence>
<sequence length="1028" mass="112967">MKTNLLTLLSIFLCFDLVAQGNFSISLFKAPCNADGIVVAHGLNPLIQTTIQWGYYSTPEIHKVTNTTDTFFFYKGGSINAITYDINNNYNGSGFFQSDLPFKVDFNVIRKKCPELSIVTATVIGGVAPYTYIWKDESDMVVGSMNPIGLQSGSYTAEITDANGCVWSQLDDSSSVYVYNDPGFTYTVLTTEANCTNGTATISNLSGGLAPFTYKWFNQSTANAVQSLIAGNYKVTVTDAQGCNNRQSFYIRQSKIINANTVPTNTTCSNNDGSLIAFGSGGKPPYSYAWNNGQLTQEIKNMSEGFYYVNVIDADGCSGIGYGRIENFSPVQVKILNQTVSSCTSPSGSATLGIQGGLAPYDIVWNTFPKQTGVQLQNVPPGDYGFIVTDANFCKRIGTVRILPQFQITPSFNIQNATCLAANGSIATTVIGGTAPYQYQWSNLSNTSTINHLSAGSYDVTITDANGCQVTKYLSVNSESPIQISHATTPSSCIFSNDGSIITNVTGGTPPYKFNWSNGVTTVNNNNLTQGYYYLFVIDALGCTAYSYVYVNYNAGTDFCYCTIQGNVFHDVNNNCIKDPGESGISNIQLHLSQFGYTYTDANGDYAFRVPSGTYTLSERIQYQYPLSSCQNNNLIINTTASSGCTLNYDFANESNPLRDIHISTWPAKCPIPGFEYSQKMIISNDGTIPENDVIANYGTDYQLGDAQFSPSGHFIPDVKAGAYKVTNLGPVQEGNAKLFQISYQVPANIPLNTELWFDAECAYEAPISNWLNDYSPWNNKNLFKDIVVGSYDPNFMEVLPQGKGSEGFISKTDTILEYMVHFQNEGTYYARKVEVEVKLDPNLNWRSLKPVYNSHPVQVSINEKGKILFTFDNINLYPKSFSEDLSNGFFTFTVNTNRNLAELTKIRNSADIYFDFNTPISTNTTLNTIEKLLSSNDPTKSPISFEINPNPNSGAFTIAMQSRQNTMATVQIIDLMGKINYSTAVQLVNGKQSIPVHASRLTNGIYFVRIFLSDGSTMVKRVEIVND</sequence>
<dbReference type="InterPro" id="IPR026444">
    <property type="entry name" value="Secre_tail"/>
</dbReference>
<evidence type="ECO:0000259" key="6">
    <source>
        <dbReference type="Pfam" id="PF18962"/>
    </source>
</evidence>
<evidence type="ECO:0000313" key="9">
    <source>
        <dbReference type="Proteomes" id="UP000808349"/>
    </source>
</evidence>
<evidence type="ECO:0000256" key="3">
    <source>
        <dbReference type="ARBA" id="ARBA00022729"/>
    </source>
</evidence>
<feature type="chain" id="PRO_5039028407" evidence="4">
    <location>
        <begin position="20"/>
        <end position="1028"/>
    </location>
</feature>
<dbReference type="Proteomes" id="UP000808349">
    <property type="component" value="Unassembled WGS sequence"/>
</dbReference>
<gene>
    <name evidence="8" type="ORF">IPO85_13055</name>
</gene>
<dbReference type="Gene3D" id="2.60.40.10">
    <property type="entry name" value="Immunoglobulins"/>
    <property type="match status" value="1"/>
</dbReference>
<evidence type="ECO:0000259" key="7">
    <source>
        <dbReference type="Pfam" id="PF24595"/>
    </source>
</evidence>
<dbReference type="GO" id="GO:0005576">
    <property type="term" value="C:extracellular region"/>
    <property type="evidence" value="ECO:0007669"/>
    <property type="project" value="UniProtKB-SubCell"/>
</dbReference>
<evidence type="ECO:0000259" key="5">
    <source>
        <dbReference type="Pfam" id="PF17210"/>
    </source>
</evidence>
<evidence type="ECO:0000256" key="4">
    <source>
        <dbReference type="SAM" id="SignalP"/>
    </source>
</evidence>
<protein>
    <submittedName>
        <fullName evidence="8">T9SS type A sorting domain-containing protein</fullName>
    </submittedName>
</protein>
<feature type="signal peptide" evidence="4">
    <location>
        <begin position="1"/>
        <end position="19"/>
    </location>
</feature>
<dbReference type="EMBL" id="JADKFW010000010">
    <property type="protein sequence ID" value="MBK9718411.1"/>
    <property type="molecule type" value="Genomic_DNA"/>
</dbReference>
<accession>A0A9D7SAJ7</accession>
<evidence type="ECO:0000256" key="2">
    <source>
        <dbReference type="ARBA" id="ARBA00022525"/>
    </source>
</evidence>
<dbReference type="Gene3D" id="2.60.40.740">
    <property type="match status" value="2"/>
</dbReference>
<keyword evidence="3 4" id="KW-0732">Signal</keyword>